<feature type="compositionally biased region" description="Basic and acidic residues" evidence="2">
    <location>
        <begin position="563"/>
        <end position="575"/>
    </location>
</feature>
<keyword evidence="3" id="KW-0812">Transmembrane</keyword>
<gene>
    <name evidence="4" type="ORF">TPHV1_430001</name>
</gene>
<evidence type="ECO:0000313" key="5">
    <source>
        <dbReference type="Proteomes" id="UP000042527"/>
    </source>
</evidence>
<dbReference type="AlphaFoldDB" id="A0A0B7GYK5"/>
<keyword evidence="1" id="KW-0175">Coiled coil</keyword>
<name>A0A0B7GYK5_TREPH</name>
<reference evidence="5" key="1">
    <citation type="submission" date="2015-01" db="EMBL/GenBank/DDBJ databases">
        <authorList>
            <person name="Manzoor Shahid"/>
            <person name="Zubair Saima"/>
        </authorList>
    </citation>
    <scope>NUCLEOTIDE SEQUENCE [LARGE SCALE GENOMIC DNA]</scope>
    <source>
        <strain evidence="5">V1</strain>
    </source>
</reference>
<evidence type="ECO:0000256" key="1">
    <source>
        <dbReference type="SAM" id="Coils"/>
    </source>
</evidence>
<keyword evidence="5" id="KW-1185">Reference proteome</keyword>
<feature type="region of interest" description="Disordered" evidence="2">
    <location>
        <begin position="542"/>
        <end position="583"/>
    </location>
</feature>
<dbReference type="Proteomes" id="UP000042527">
    <property type="component" value="Unassembled WGS sequence"/>
</dbReference>
<keyword evidence="3" id="KW-0472">Membrane</keyword>
<dbReference type="EMBL" id="CDNC01000038">
    <property type="protein sequence ID" value="CEM62727.1"/>
    <property type="molecule type" value="Genomic_DNA"/>
</dbReference>
<feature type="compositionally biased region" description="Basic and acidic residues" evidence="2">
    <location>
        <begin position="544"/>
        <end position="555"/>
    </location>
</feature>
<feature type="transmembrane region" description="Helical" evidence="3">
    <location>
        <begin position="137"/>
        <end position="158"/>
    </location>
</feature>
<feature type="coiled-coil region" evidence="1">
    <location>
        <begin position="366"/>
        <end position="400"/>
    </location>
</feature>
<feature type="transmembrane region" description="Helical" evidence="3">
    <location>
        <begin position="96"/>
        <end position="117"/>
    </location>
</feature>
<evidence type="ECO:0008006" key="6">
    <source>
        <dbReference type="Google" id="ProtNLM"/>
    </source>
</evidence>
<evidence type="ECO:0000256" key="2">
    <source>
        <dbReference type="SAM" id="MobiDB-lite"/>
    </source>
</evidence>
<dbReference type="RefSeq" id="WP_044634903.1">
    <property type="nucleotide sequence ID" value="NZ_CDNC01000038.1"/>
</dbReference>
<keyword evidence="3" id="KW-1133">Transmembrane helix</keyword>
<protein>
    <recommendedName>
        <fullName evidence="6">Phage tail tape measure protein</fullName>
    </recommendedName>
</protein>
<evidence type="ECO:0000256" key="3">
    <source>
        <dbReference type="SAM" id="Phobius"/>
    </source>
</evidence>
<accession>A0A0B7GYK5</accession>
<organism evidence="4 5">
    <name type="scientific">Treponema phagedenis</name>
    <dbReference type="NCBI Taxonomy" id="162"/>
    <lineage>
        <taxon>Bacteria</taxon>
        <taxon>Pseudomonadati</taxon>
        <taxon>Spirochaetota</taxon>
        <taxon>Spirochaetia</taxon>
        <taxon>Spirochaetales</taxon>
        <taxon>Treponemataceae</taxon>
        <taxon>Treponema</taxon>
    </lineage>
</organism>
<sequence length="583" mass="65113">MRRGEGAAKFASDLEAMNESAGATEQAFNDATVAGPNAFGFQLEQAKLNAQSFAIKLGQELIPSLQALLSPVFKLAEWLKNLNEEQLKLIVSVGKVLITFTAVTAGAFGLVKGIIAVQRGLRAMDAAFKVIGASNPFMLAIAGAAAAVVAIKELLAWMDRAAEKQFKQKLATIEANTATMVQAQRISELAKAYETLNQKEKLNAQEALRMKEIAKEINAITGQSLIMISQSTGKARIDVEASVEAAHDVADRKQEDLEHNKRVLSQLQSAESDLAKIVKEYSESTAWSIEEVFEKFALLPDSLKTVTNAKDGLRKTREEIAKLKIDITETERGIAALRDYSKESFVPELEPEQAVAPINETGKGKEKNEKTQAERLADLEKEYEAEVALIKKSIEDKKEQEELLLKNEESFYKKRLELLESFHKENVTKNLKENAEKNLTVEQSLAKAVGAAHETILEETKKTNDELDRISDERHKKEIEKINKITDETKNAVELEVKLKAEAGQIEGRSDKEKDRAAWKEKAALYQQKQNELLQQYIDLQSSAKKEDKEKDGRAIKKNKTGPKNDELDRISDERHKKKLKNK</sequence>
<proteinExistence type="predicted"/>
<feature type="coiled-coil region" evidence="1">
    <location>
        <begin position="306"/>
        <end position="333"/>
    </location>
</feature>
<evidence type="ECO:0000313" key="4">
    <source>
        <dbReference type="EMBL" id="CEM62727.1"/>
    </source>
</evidence>